<dbReference type="Proteomes" id="UP000774570">
    <property type="component" value="Unassembled WGS sequence"/>
</dbReference>
<evidence type="ECO:0008006" key="3">
    <source>
        <dbReference type="Google" id="ProtNLM"/>
    </source>
</evidence>
<organism evidence="1 2">
    <name type="scientific">Actinomadura parmotrematis</name>
    <dbReference type="NCBI Taxonomy" id="2864039"/>
    <lineage>
        <taxon>Bacteria</taxon>
        <taxon>Bacillati</taxon>
        <taxon>Actinomycetota</taxon>
        <taxon>Actinomycetes</taxon>
        <taxon>Streptosporangiales</taxon>
        <taxon>Thermomonosporaceae</taxon>
        <taxon>Actinomadura</taxon>
    </lineage>
</organism>
<name>A0ABS7G0Y1_9ACTN</name>
<proteinExistence type="predicted"/>
<gene>
    <name evidence="1" type="ORF">K1Y72_27505</name>
</gene>
<evidence type="ECO:0000313" key="2">
    <source>
        <dbReference type="Proteomes" id="UP000774570"/>
    </source>
</evidence>
<accession>A0ABS7G0Y1</accession>
<evidence type="ECO:0000313" key="1">
    <source>
        <dbReference type="EMBL" id="MBW8486146.1"/>
    </source>
</evidence>
<dbReference type="RefSeq" id="WP_220169384.1">
    <property type="nucleotide sequence ID" value="NZ_JAIBOA010000021.1"/>
</dbReference>
<sequence>MSDTITLTVPDLAAAHFVVETSAARVPAKALSALGAPFSAEAGRRLGTARLSISEYPVGESPWRMPRTGLPGATRHVAVSAVLRGADRPLGLRLARALARAIALHTDGVAVDIDSGAVLAPHPERAVFALADEWLGVDLPPYRAGGRCTADEEDADGCSCVELTTTGLRRFGLPELRISGVSCLHDLAALNLLRAAAQRLLPLASTPGVHVLPAEFPLGSDDFAAYWGTPTDPWRGGPVPVRLTTHTPHLLGIAPPTRFPGSLNRWLWDELPSPLYDALSSAPAPEPLRAVA</sequence>
<comment type="caution">
    <text evidence="1">The sequence shown here is derived from an EMBL/GenBank/DDBJ whole genome shotgun (WGS) entry which is preliminary data.</text>
</comment>
<reference evidence="1 2" key="1">
    <citation type="submission" date="2021-07" db="EMBL/GenBank/DDBJ databases">
        <title>Actinomadura sp. PM05-2 isolated from lichen.</title>
        <authorList>
            <person name="Somphong A."/>
            <person name="Phongsopitanun W."/>
            <person name="Tanasupawat S."/>
            <person name="Peongsungnone V."/>
        </authorList>
    </citation>
    <scope>NUCLEOTIDE SEQUENCE [LARGE SCALE GENOMIC DNA]</scope>
    <source>
        <strain evidence="1 2">PM05-2</strain>
    </source>
</reference>
<dbReference type="EMBL" id="JAIBOA010000021">
    <property type="protein sequence ID" value="MBW8486146.1"/>
    <property type="molecule type" value="Genomic_DNA"/>
</dbReference>
<protein>
    <recommendedName>
        <fullName evidence="3">DUF3396 domain-containing protein</fullName>
    </recommendedName>
</protein>
<keyword evidence="2" id="KW-1185">Reference proteome</keyword>